<organism evidence="1 2">
    <name type="scientific">Halosegnis rubeus</name>
    <dbReference type="NCBI Taxonomy" id="2212850"/>
    <lineage>
        <taxon>Archaea</taxon>
        <taxon>Methanobacteriati</taxon>
        <taxon>Methanobacteriota</taxon>
        <taxon>Stenosarchaea group</taxon>
        <taxon>Halobacteria</taxon>
        <taxon>Halobacteriales</taxon>
        <taxon>Natronomonadaceae</taxon>
        <taxon>Halosegnis</taxon>
    </lineage>
</organism>
<dbReference type="InterPro" id="IPR036388">
    <property type="entry name" value="WH-like_DNA-bd_sf"/>
</dbReference>
<dbReference type="AlphaFoldDB" id="A0A5N5UAX6"/>
<evidence type="ECO:0000313" key="2">
    <source>
        <dbReference type="Proteomes" id="UP000326865"/>
    </source>
</evidence>
<sequence>MSRSLYLLALYITEHEGSAPVSSGPVAERTDRTAGTVTEAFHDLAATKLVGYEPHEGAALTDAGYDRAQQFHETYVTLSWFFRDVLELPEYEQEAMEMAGAVSPTVARRLAATLLEEPSQNGGE</sequence>
<dbReference type="InterPro" id="IPR050536">
    <property type="entry name" value="DtxR_MntR_Metal-Reg"/>
</dbReference>
<dbReference type="Gene3D" id="1.10.10.10">
    <property type="entry name" value="Winged helix-like DNA-binding domain superfamily/Winged helix DNA-binding domain"/>
    <property type="match status" value="1"/>
</dbReference>
<dbReference type="Proteomes" id="UP000326865">
    <property type="component" value="Unassembled WGS sequence"/>
</dbReference>
<dbReference type="PANTHER" id="PTHR33238:SF7">
    <property type="entry name" value="IRON-DEPENDENT TRANSCRIPTIONAL REGULATOR"/>
    <property type="match status" value="1"/>
</dbReference>
<accession>A0A5N5UAX6</accession>
<proteinExistence type="predicted"/>
<gene>
    <name evidence="1" type="ORF">DM867_07840</name>
</gene>
<dbReference type="EMBL" id="QKKZ01000002">
    <property type="protein sequence ID" value="KAB7515001.1"/>
    <property type="molecule type" value="Genomic_DNA"/>
</dbReference>
<dbReference type="PANTHER" id="PTHR33238">
    <property type="entry name" value="IRON (METAL) DEPENDENT REPRESSOR, DTXR FAMILY"/>
    <property type="match status" value="1"/>
</dbReference>
<dbReference type="GO" id="GO:0003700">
    <property type="term" value="F:DNA-binding transcription factor activity"/>
    <property type="evidence" value="ECO:0007669"/>
    <property type="project" value="InterPro"/>
</dbReference>
<name>A0A5N5UAX6_9EURY</name>
<dbReference type="GO" id="GO:0046914">
    <property type="term" value="F:transition metal ion binding"/>
    <property type="evidence" value="ECO:0007669"/>
    <property type="project" value="InterPro"/>
</dbReference>
<protein>
    <submittedName>
        <fullName evidence="1">Metal-dependent transcriptional regulator</fullName>
    </submittedName>
</protein>
<dbReference type="RefSeq" id="WP_152134066.1">
    <property type="nucleotide sequence ID" value="NZ_QKKZ01000002.1"/>
</dbReference>
<keyword evidence="2" id="KW-1185">Reference proteome</keyword>
<evidence type="ECO:0000313" key="1">
    <source>
        <dbReference type="EMBL" id="KAB7515001.1"/>
    </source>
</evidence>
<dbReference type="SMART" id="SM00529">
    <property type="entry name" value="HTH_DTXR"/>
    <property type="match status" value="1"/>
</dbReference>
<comment type="caution">
    <text evidence="1">The sequence shown here is derived from an EMBL/GenBank/DDBJ whole genome shotgun (WGS) entry which is preliminary data.</text>
</comment>
<dbReference type="InterPro" id="IPR022689">
    <property type="entry name" value="Iron_dep_repressor"/>
</dbReference>
<reference evidence="1 2" key="1">
    <citation type="submission" date="2019-10" db="EMBL/GenBank/DDBJ databases">
        <title>Unraveling microbial dark matter from salterns through culturing: the case of the genus Halosegnis.</title>
        <authorList>
            <person name="Duran-Viseras A."/>
            <person name="Andrei A.-S."/>
            <person name="Vera-Gargallo B."/>
            <person name="Ghai R."/>
            <person name="Sanchez-Porro C."/>
            <person name="Ventosa A."/>
        </authorList>
    </citation>
    <scope>NUCLEOTIDE SEQUENCE [LARGE SCALE GENOMIC DNA]</scope>
    <source>
        <strain evidence="1 2">F18-79</strain>
    </source>
</reference>